<keyword evidence="8" id="KW-0411">Iron-sulfur</keyword>
<dbReference type="SFLD" id="SFLDG01386">
    <property type="entry name" value="main_SPASM_domain-containing"/>
    <property type="match status" value="1"/>
</dbReference>
<dbReference type="InterPro" id="IPR013483">
    <property type="entry name" value="MoaA"/>
</dbReference>
<dbReference type="GO" id="GO:0005525">
    <property type="term" value="F:GTP binding"/>
    <property type="evidence" value="ECO:0007669"/>
    <property type="project" value="UniProtKB-KW"/>
</dbReference>
<evidence type="ECO:0000313" key="14">
    <source>
        <dbReference type="EMBL" id="RCK78561.1"/>
    </source>
</evidence>
<dbReference type="Proteomes" id="UP000252355">
    <property type="component" value="Unassembled WGS sequence"/>
</dbReference>
<keyword evidence="7" id="KW-0408">Iron</keyword>
<evidence type="ECO:0000256" key="7">
    <source>
        <dbReference type="ARBA" id="ARBA00023004"/>
    </source>
</evidence>
<evidence type="ECO:0000256" key="3">
    <source>
        <dbReference type="ARBA" id="ARBA00022485"/>
    </source>
</evidence>
<feature type="domain" description="Radical SAM core" evidence="13">
    <location>
        <begin position="4"/>
        <end position="223"/>
    </location>
</feature>
<dbReference type="InterPro" id="IPR050105">
    <property type="entry name" value="MoCo_biosynth_MoaA/MoaC"/>
</dbReference>
<dbReference type="GO" id="GO:0046872">
    <property type="term" value="F:metal ion binding"/>
    <property type="evidence" value="ECO:0007669"/>
    <property type="project" value="UniProtKB-KW"/>
</dbReference>
<name>A0A367ZMI1_9BACT</name>
<evidence type="ECO:0000256" key="11">
    <source>
        <dbReference type="ARBA" id="ARBA00023239"/>
    </source>
</evidence>
<evidence type="ECO:0000259" key="13">
    <source>
        <dbReference type="PROSITE" id="PS51918"/>
    </source>
</evidence>
<dbReference type="InterPro" id="IPR010505">
    <property type="entry name" value="MoaA_twitch"/>
</dbReference>
<dbReference type="PANTHER" id="PTHR22960:SF0">
    <property type="entry name" value="MOLYBDENUM COFACTOR BIOSYNTHESIS PROTEIN 1"/>
    <property type="match status" value="1"/>
</dbReference>
<evidence type="ECO:0000256" key="10">
    <source>
        <dbReference type="ARBA" id="ARBA00023150"/>
    </source>
</evidence>
<keyword evidence="3" id="KW-0004">4Fe-4S</keyword>
<dbReference type="GO" id="GO:0061799">
    <property type="term" value="F:cyclic pyranopterin monophosphate synthase activity"/>
    <property type="evidence" value="ECO:0007669"/>
    <property type="project" value="TreeGrafter"/>
</dbReference>
<keyword evidence="4" id="KW-0949">S-adenosyl-L-methionine</keyword>
<dbReference type="CDD" id="cd01335">
    <property type="entry name" value="Radical_SAM"/>
    <property type="match status" value="1"/>
</dbReference>
<keyword evidence="9" id="KW-0342">GTP-binding</keyword>
<evidence type="ECO:0000256" key="4">
    <source>
        <dbReference type="ARBA" id="ARBA00022691"/>
    </source>
</evidence>
<dbReference type="Pfam" id="PF04055">
    <property type="entry name" value="Radical_SAM"/>
    <property type="match status" value="1"/>
</dbReference>
<dbReference type="NCBIfam" id="TIGR02666">
    <property type="entry name" value="moaA"/>
    <property type="match status" value="1"/>
</dbReference>
<dbReference type="InterPro" id="IPR013785">
    <property type="entry name" value="Aldolase_TIM"/>
</dbReference>
<keyword evidence="5" id="KW-0479">Metal-binding</keyword>
<organism evidence="14 15">
    <name type="scientific">Candidatus Ozemobacter sibiricus</name>
    <dbReference type="NCBI Taxonomy" id="2268124"/>
    <lineage>
        <taxon>Bacteria</taxon>
        <taxon>Candidatus Ozemobacteria</taxon>
        <taxon>Candidatus Ozemobacterales</taxon>
        <taxon>Candidatus Ozemobacteraceae</taxon>
        <taxon>Candidatus Ozemobacter</taxon>
    </lineage>
</organism>
<dbReference type="GO" id="GO:0051539">
    <property type="term" value="F:4 iron, 4 sulfur cluster binding"/>
    <property type="evidence" value="ECO:0007669"/>
    <property type="project" value="UniProtKB-KW"/>
</dbReference>
<dbReference type="Pfam" id="PF06463">
    <property type="entry name" value="Mob_synth_C"/>
    <property type="match status" value="1"/>
</dbReference>
<reference evidence="14 15" key="1">
    <citation type="submission" date="2018-05" db="EMBL/GenBank/DDBJ databases">
        <title>A metagenomic window into the 2 km-deep terrestrial subsurface aquifer revealed taxonomically and functionally diverse microbial community comprising novel uncultured bacterial lineages.</title>
        <authorList>
            <person name="Kadnikov V.V."/>
            <person name="Mardanov A.V."/>
            <person name="Beletsky A.V."/>
            <person name="Banks D."/>
            <person name="Pimenov N.V."/>
            <person name="Frank Y.A."/>
            <person name="Karnachuk O.V."/>
            <person name="Ravin N.V."/>
        </authorList>
    </citation>
    <scope>NUCLEOTIDE SEQUENCE [LARGE SCALE GENOMIC DNA]</scope>
    <source>
        <strain evidence="14">BY5</strain>
    </source>
</reference>
<dbReference type="UniPathway" id="UPA00344"/>
<comment type="caution">
    <text evidence="14">The sequence shown here is derived from an EMBL/GenBank/DDBJ whole genome shotgun (WGS) entry which is preliminary data.</text>
</comment>
<dbReference type="SFLD" id="SFLDS00029">
    <property type="entry name" value="Radical_SAM"/>
    <property type="match status" value="1"/>
</dbReference>
<dbReference type="SUPFAM" id="SSF102114">
    <property type="entry name" value="Radical SAM enzymes"/>
    <property type="match status" value="1"/>
</dbReference>
<dbReference type="SFLD" id="SFLDG01383">
    <property type="entry name" value="cyclic_pyranopterin_phosphate"/>
    <property type="match status" value="1"/>
</dbReference>
<sequence>MDAPSSPVFEYLRISVTDRCNLRCVYCMPPEGVPKLDHARILRYETILDVVDAAIAEGVHRVRITGGEPLVRRGVVDLVRQLAGRPGLDEVALTTNGVLLAEFAGPLKEAGLRRVNISLDSLRPDRFTRITRLGRIEDVLAGVKAAITHGLAPVKINVVIIPGENDDEVEDFGKFAYEHPVVVRFIERMPFQADGPDVPFLSQEQVLARLSAFLTLERQAPAPGGGPAEVYRIAGGAGQIGFISSRTHPFCRSCTRLRLTAAGFLMPCLDSPEGVQVAGLSVDALRQAIRDLGRHKRAHGKTCARFEGARCISLSDIGG</sequence>
<dbReference type="PROSITE" id="PS51918">
    <property type="entry name" value="RADICAL_SAM"/>
    <property type="match status" value="1"/>
</dbReference>
<evidence type="ECO:0000256" key="6">
    <source>
        <dbReference type="ARBA" id="ARBA00022741"/>
    </source>
</evidence>
<dbReference type="EMBL" id="QOQW01000021">
    <property type="protein sequence ID" value="RCK78561.1"/>
    <property type="molecule type" value="Genomic_DNA"/>
</dbReference>
<dbReference type="InterPro" id="IPR058240">
    <property type="entry name" value="rSAM_sf"/>
</dbReference>
<evidence type="ECO:0000256" key="9">
    <source>
        <dbReference type="ARBA" id="ARBA00023134"/>
    </source>
</evidence>
<dbReference type="GO" id="GO:0006777">
    <property type="term" value="P:Mo-molybdopterin cofactor biosynthetic process"/>
    <property type="evidence" value="ECO:0007669"/>
    <property type="project" value="UniProtKB-KW"/>
</dbReference>
<evidence type="ECO:0000256" key="8">
    <source>
        <dbReference type="ARBA" id="ARBA00023014"/>
    </source>
</evidence>
<dbReference type="InterPro" id="IPR006638">
    <property type="entry name" value="Elp3/MiaA/NifB-like_rSAM"/>
</dbReference>
<dbReference type="InterPro" id="IPR040064">
    <property type="entry name" value="MoaA-like"/>
</dbReference>
<dbReference type="AlphaFoldDB" id="A0A367ZMI1"/>
<dbReference type="SFLD" id="SFLDG01067">
    <property type="entry name" value="SPASM/twitch_domain_containing"/>
    <property type="match status" value="1"/>
</dbReference>
<gene>
    <name evidence="14" type="ORF">OZSIB_1283</name>
</gene>
<dbReference type="SMART" id="SM00729">
    <property type="entry name" value="Elp3"/>
    <property type="match status" value="1"/>
</dbReference>
<dbReference type="PANTHER" id="PTHR22960">
    <property type="entry name" value="MOLYBDOPTERIN COFACTOR SYNTHESIS PROTEIN A"/>
    <property type="match status" value="1"/>
</dbReference>
<evidence type="ECO:0000256" key="1">
    <source>
        <dbReference type="ARBA" id="ARBA00001966"/>
    </source>
</evidence>
<accession>A0A367ZMI1</accession>
<comment type="catalytic activity">
    <reaction evidence="12">
        <text>GTP + AH2 + S-adenosyl-L-methionine = (8S)-3',8-cyclo-7,8-dihydroguanosine 5'-triphosphate + 5'-deoxyadenosine + L-methionine + A + H(+)</text>
        <dbReference type="Rhea" id="RHEA:49576"/>
        <dbReference type="ChEBI" id="CHEBI:13193"/>
        <dbReference type="ChEBI" id="CHEBI:15378"/>
        <dbReference type="ChEBI" id="CHEBI:17319"/>
        <dbReference type="ChEBI" id="CHEBI:17499"/>
        <dbReference type="ChEBI" id="CHEBI:37565"/>
        <dbReference type="ChEBI" id="CHEBI:57844"/>
        <dbReference type="ChEBI" id="CHEBI:59789"/>
        <dbReference type="ChEBI" id="CHEBI:131766"/>
        <dbReference type="EC" id="4.1.99.22"/>
    </reaction>
</comment>
<dbReference type="Gene3D" id="3.20.20.70">
    <property type="entry name" value="Aldolase class I"/>
    <property type="match status" value="1"/>
</dbReference>
<evidence type="ECO:0000256" key="2">
    <source>
        <dbReference type="ARBA" id="ARBA00012167"/>
    </source>
</evidence>
<proteinExistence type="predicted"/>
<keyword evidence="10" id="KW-0501">Molybdenum cofactor biosynthesis</keyword>
<evidence type="ECO:0000313" key="15">
    <source>
        <dbReference type="Proteomes" id="UP000252355"/>
    </source>
</evidence>
<dbReference type="GO" id="GO:0061798">
    <property type="term" value="F:GTP 3',8'-cyclase activity"/>
    <property type="evidence" value="ECO:0007669"/>
    <property type="project" value="UniProtKB-EC"/>
</dbReference>
<evidence type="ECO:0000256" key="5">
    <source>
        <dbReference type="ARBA" id="ARBA00022723"/>
    </source>
</evidence>
<evidence type="ECO:0000256" key="12">
    <source>
        <dbReference type="ARBA" id="ARBA00048697"/>
    </source>
</evidence>
<keyword evidence="6" id="KW-0547">Nucleotide-binding</keyword>
<keyword evidence="11" id="KW-0456">Lyase</keyword>
<dbReference type="InterPro" id="IPR000385">
    <property type="entry name" value="MoaA_NifB_PqqE_Fe-S-bd_CS"/>
</dbReference>
<comment type="cofactor">
    <cofactor evidence="1">
        <name>[4Fe-4S] cluster</name>
        <dbReference type="ChEBI" id="CHEBI:49883"/>
    </cofactor>
</comment>
<dbReference type="InterPro" id="IPR007197">
    <property type="entry name" value="rSAM"/>
</dbReference>
<dbReference type="PROSITE" id="PS01305">
    <property type="entry name" value="MOAA_NIFB_PQQE"/>
    <property type="match status" value="1"/>
</dbReference>
<dbReference type="EC" id="4.1.99.22" evidence="2"/>
<protein>
    <recommendedName>
        <fullName evidence="2">GTP 3',8-cyclase</fullName>
        <ecNumber evidence="2">4.1.99.22</ecNumber>
    </recommendedName>
</protein>